<protein>
    <submittedName>
        <fullName evidence="1">Uncharacterized protein</fullName>
    </submittedName>
</protein>
<sequence>MKWFEIILIDGNCGLINLNNVIDIWKDYDAEYATLSQVNGDDIEIPASEYDRIKRALDLKGYVLGGL</sequence>
<evidence type="ECO:0000313" key="2">
    <source>
        <dbReference type="Proteomes" id="UP000016637"/>
    </source>
</evidence>
<evidence type="ECO:0000313" key="1">
    <source>
        <dbReference type="EMBL" id="ERK60196.1"/>
    </source>
</evidence>
<reference evidence="1 2" key="1">
    <citation type="submission" date="2013-08" db="EMBL/GenBank/DDBJ databases">
        <authorList>
            <person name="Weinstock G."/>
            <person name="Sodergren E."/>
            <person name="Wylie T."/>
            <person name="Fulton L."/>
            <person name="Fulton R."/>
            <person name="Fronick C."/>
            <person name="O'Laughlin M."/>
            <person name="Godfrey J."/>
            <person name="Miner T."/>
            <person name="Herter B."/>
            <person name="Appelbaum E."/>
            <person name="Cordes M."/>
            <person name="Lek S."/>
            <person name="Wollam A."/>
            <person name="Pepin K.H."/>
            <person name="Palsikar V.B."/>
            <person name="Mitreva M."/>
            <person name="Wilson R.K."/>
        </authorList>
    </citation>
    <scope>NUCLEOTIDE SEQUENCE [LARGE SCALE GENOMIC DNA]</scope>
    <source>
        <strain evidence="1 2">ATCC 700627</strain>
    </source>
</reference>
<dbReference type="eggNOG" id="ENOG503051G">
    <property type="taxonomic scope" value="Bacteria"/>
</dbReference>
<name>U2QUI2_9BACL</name>
<comment type="caution">
    <text evidence="1">The sequence shown here is derived from an EMBL/GenBank/DDBJ whole genome shotgun (WGS) entry which is preliminary data.</text>
</comment>
<keyword evidence="2" id="KW-1185">Reference proteome</keyword>
<dbReference type="RefSeq" id="WP_021752620.1">
    <property type="nucleotide sequence ID" value="NZ_KI271813.1"/>
</dbReference>
<proteinExistence type="predicted"/>
<accession>U2QUI2</accession>
<dbReference type="AlphaFoldDB" id="U2QUI2"/>
<dbReference type="HOGENOM" id="CLU_2806327_0_0_9"/>
<dbReference type="EMBL" id="AWVP01000016">
    <property type="protein sequence ID" value="ERK60196.1"/>
    <property type="molecule type" value="Genomic_DNA"/>
</dbReference>
<organism evidence="1 2">
    <name type="scientific">Gemella bergeri ATCC 700627</name>
    <dbReference type="NCBI Taxonomy" id="1321820"/>
    <lineage>
        <taxon>Bacteria</taxon>
        <taxon>Bacillati</taxon>
        <taxon>Bacillota</taxon>
        <taxon>Bacilli</taxon>
        <taxon>Bacillales</taxon>
        <taxon>Gemellaceae</taxon>
        <taxon>Gemella</taxon>
    </lineage>
</organism>
<dbReference type="PATRIC" id="fig|1321820.3.peg.291"/>
<dbReference type="Proteomes" id="UP000016637">
    <property type="component" value="Unassembled WGS sequence"/>
</dbReference>
<gene>
    <name evidence="1" type="ORF">HMPREF1983_00297</name>
</gene>